<keyword evidence="2" id="KW-1185">Reference proteome</keyword>
<reference evidence="1 2" key="1">
    <citation type="submission" date="2017-12" db="EMBL/GenBank/DDBJ databases">
        <title>Comparative genomics of Botrytis spp.</title>
        <authorList>
            <person name="Valero-Jimenez C.A."/>
            <person name="Tapia P."/>
            <person name="Veloso J."/>
            <person name="Silva-Moreno E."/>
            <person name="Staats M."/>
            <person name="Valdes J.H."/>
            <person name="Van Kan J.A.L."/>
        </authorList>
    </citation>
    <scope>NUCLEOTIDE SEQUENCE [LARGE SCALE GENOMIC DNA]</scope>
    <source>
        <strain evidence="1 2">MUCL3349</strain>
    </source>
</reference>
<accession>A0A4Z1KWG7</accession>
<protein>
    <submittedName>
        <fullName evidence="1">Uncharacterized protein</fullName>
    </submittedName>
</protein>
<name>A0A4Z1KWG7_9HELO</name>
<organism evidence="1 2">
    <name type="scientific">Botrytis porri</name>
    <dbReference type="NCBI Taxonomy" id="87229"/>
    <lineage>
        <taxon>Eukaryota</taxon>
        <taxon>Fungi</taxon>
        <taxon>Dikarya</taxon>
        <taxon>Ascomycota</taxon>
        <taxon>Pezizomycotina</taxon>
        <taxon>Leotiomycetes</taxon>
        <taxon>Helotiales</taxon>
        <taxon>Sclerotiniaceae</taxon>
        <taxon>Botrytis</taxon>
    </lineage>
</organism>
<evidence type="ECO:0000313" key="1">
    <source>
        <dbReference type="EMBL" id="TGO88879.1"/>
    </source>
</evidence>
<dbReference type="EMBL" id="PQXO01000136">
    <property type="protein sequence ID" value="TGO88879.1"/>
    <property type="molecule type" value="Genomic_DNA"/>
</dbReference>
<comment type="caution">
    <text evidence="1">The sequence shown here is derived from an EMBL/GenBank/DDBJ whole genome shotgun (WGS) entry which is preliminary data.</text>
</comment>
<evidence type="ECO:0000313" key="2">
    <source>
        <dbReference type="Proteomes" id="UP000297280"/>
    </source>
</evidence>
<proteinExistence type="predicted"/>
<sequence length="522" mass="59648">MAQISIKPSEPNVCALLNKIPRGTNKTTENRDEIWRLIFVRPVAIVPRIRKREYLFATGSEAEGHKHCRYQRKYSYSWVQAQAPAPETYFGGNTISREIAWTTNPTREQLKLIQSGGEEFTINDSPESGQQIKCAVHHRDGYGPQVINKAGFELHPFGRCVSIMRVCKQIEQECTVILYRENKYEFDIADCHRMHQLKTPWNVPGFPLFEESPSKATISLAVEKLFDLECYQPAFIAKDPFVRFMAYIGRKNASILRDIRFDGVFTLTLGTRGERNSALGFGAILPMYTLIIAEVCPKIRKLTLHQCPFFFDSPNRSAEKEKEVGYDYGMMYNIVGEVVLGLPNLQQLQLGAYYQPPNAGPSEWFVDHTYGWGKSIQWMKFVDERCSNQLYTSCLTIPSSLTNNNVGQAHVPIRRGNYSRYKDSLEHERPGSYGTSTCTWTVTLCPSQANPGSTGNSPRDHDHRKDQYGLLPEKSEHVWKCSDAHGGIRRDRGRILNISTKVDRVSAPRTWVPGQRVKIWWH</sequence>
<dbReference type="AlphaFoldDB" id="A0A4Z1KWG7"/>
<dbReference type="Proteomes" id="UP000297280">
    <property type="component" value="Unassembled WGS sequence"/>
</dbReference>
<gene>
    <name evidence="1" type="ORF">BPOR_0136g00030</name>
</gene>